<dbReference type="Proteomes" id="UP000199069">
    <property type="component" value="Unassembled WGS sequence"/>
</dbReference>
<evidence type="ECO:0000256" key="4">
    <source>
        <dbReference type="ARBA" id="ARBA00007330"/>
    </source>
</evidence>
<dbReference type="PROSITE" id="PS00018">
    <property type="entry name" value="EF_HAND_1"/>
    <property type="match status" value="2"/>
</dbReference>
<evidence type="ECO:0000256" key="8">
    <source>
        <dbReference type="ARBA" id="ARBA00022737"/>
    </source>
</evidence>
<dbReference type="Pfam" id="PF01266">
    <property type="entry name" value="DAO"/>
    <property type="match status" value="1"/>
</dbReference>
<dbReference type="PANTHER" id="PTHR11985">
    <property type="entry name" value="GLYCEROL-3-PHOSPHATE DEHYDROGENASE"/>
    <property type="match status" value="1"/>
</dbReference>
<reference evidence="17 18" key="1">
    <citation type="submission" date="2015-07" db="EMBL/GenBank/DDBJ databases">
        <authorList>
            <person name="Cajimat M.N.B."/>
            <person name="Milazzo M.L."/>
            <person name="Fulhorst C.F."/>
        </authorList>
    </citation>
    <scope>NUCLEOTIDE SEQUENCE [LARGE SCALE GENOMIC DNA]</scope>
    <source>
        <strain evidence="17">Single colony</strain>
    </source>
</reference>
<feature type="region of interest" description="Disordered" evidence="15">
    <location>
        <begin position="959"/>
        <end position="983"/>
    </location>
</feature>
<dbReference type="EC" id="1.1.5.3" evidence="5 14"/>
<comment type="similarity">
    <text evidence="4 14">Belongs to the FAD-dependent glycerol-3-phosphate dehydrogenase family.</text>
</comment>
<evidence type="ECO:0000256" key="13">
    <source>
        <dbReference type="ARBA" id="ARBA00023128"/>
    </source>
</evidence>
<evidence type="ECO:0000256" key="10">
    <source>
        <dbReference type="ARBA" id="ARBA00022837"/>
    </source>
</evidence>
<feature type="region of interest" description="Disordered" evidence="15">
    <location>
        <begin position="828"/>
        <end position="851"/>
    </location>
</feature>
<dbReference type="Pfam" id="PF16901">
    <property type="entry name" value="DAO_C"/>
    <property type="match status" value="1"/>
</dbReference>
<keyword evidence="18" id="KW-1185">Reference proteome</keyword>
<evidence type="ECO:0000256" key="1">
    <source>
        <dbReference type="ARBA" id="ARBA00001974"/>
    </source>
</evidence>
<keyword evidence="6 14" id="KW-0285">Flavoprotein</keyword>
<comment type="pathway">
    <text evidence="3">Polyol metabolism; glycerol degradation.</text>
</comment>
<evidence type="ECO:0000256" key="7">
    <source>
        <dbReference type="ARBA" id="ARBA00022723"/>
    </source>
</evidence>
<feature type="compositionally biased region" description="Polar residues" evidence="15">
    <location>
        <begin position="58"/>
        <end position="83"/>
    </location>
</feature>
<feature type="region of interest" description="Disordered" evidence="15">
    <location>
        <begin position="1"/>
        <end position="96"/>
    </location>
</feature>
<dbReference type="PRINTS" id="PR01001">
    <property type="entry name" value="FADG3PDH"/>
</dbReference>
<keyword evidence="13" id="KW-0496">Mitochondrion</keyword>
<evidence type="ECO:0000256" key="9">
    <source>
        <dbReference type="ARBA" id="ARBA00022827"/>
    </source>
</evidence>
<keyword evidence="7" id="KW-0479">Metal-binding</keyword>
<dbReference type="Gene3D" id="1.10.238.10">
    <property type="entry name" value="EF-hand"/>
    <property type="match status" value="1"/>
</dbReference>
<dbReference type="Gene3D" id="1.10.8.870">
    <property type="entry name" value="Alpha-glycerophosphate oxidase, cap domain"/>
    <property type="match status" value="1"/>
</dbReference>
<keyword evidence="10" id="KW-0106">Calcium</keyword>
<feature type="compositionally biased region" description="Basic and acidic residues" evidence="15">
    <location>
        <begin position="966"/>
        <end position="983"/>
    </location>
</feature>
<dbReference type="Pfam" id="PF13499">
    <property type="entry name" value="EF-hand_7"/>
    <property type="match status" value="1"/>
</dbReference>
<evidence type="ECO:0000256" key="5">
    <source>
        <dbReference type="ARBA" id="ARBA00013029"/>
    </source>
</evidence>
<dbReference type="CDD" id="cd00051">
    <property type="entry name" value="EFh"/>
    <property type="match status" value="1"/>
</dbReference>
<dbReference type="PROSITE" id="PS00978">
    <property type="entry name" value="FAD_G3PDH_2"/>
    <property type="match status" value="1"/>
</dbReference>
<keyword evidence="11" id="KW-0809">Transit peptide</keyword>
<dbReference type="Gene3D" id="3.50.50.60">
    <property type="entry name" value="FAD/NAD(P)-binding domain"/>
    <property type="match status" value="1"/>
</dbReference>
<evidence type="ECO:0000259" key="16">
    <source>
        <dbReference type="PROSITE" id="PS50222"/>
    </source>
</evidence>
<dbReference type="GO" id="GO:0006072">
    <property type="term" value="P:glycerol-3-phosphate metabolic process"/>
    <property type="evidence" value="ECO:0007669"/>
    <property type="project" value="UniProtKB-UniRule"/>
</dbReference>
<evidence type="ECO:0000256" key="12">
    <source>
        <dbReference type="ARBA" id="ARBA00023002"/>
    </source>
</evidence>
<dbReference type="SUPFAM" id="SSF47473">
    <property type="entry name" value="EF-hand"/>
    <property type="match status" value="1"/>
</dbReference>
<evidence type="ECO:0000256" key="2">
    <source>
        <dbReference type="ARBA" id="ARBA00004173"/>
    </source>
</evidence>
<keyword evidence="12 14" id="KW-0560">Oxidoreductase</keyword>
<comment type="catalytic activity">
    <reaction evidence="14">
        <text>a quinone + sn-glycerol 3-phosphate = dihydroxyacetone phosphate + a quinol</text>
        <dbReference type="Rhea" id="RHEA:18977"/>
        <dbReference type="ChEBI" id="CHEBI:24646"/>
        <dbReference type="ChEBI" id="CHEBI:57597"/>
        <dbReference type="ChEBI" id="CHEBI:57642"/>
        <dbReference type="ChEBI" id="CHEBI:132124"/>
        <dbReference type="EC" id="1.1.5.3"/>
    </reaction>
</comment>
<dbReference type="InterPro" id="IPR002048">
    <property type="entry name" value="EF_hand_dom"/>
</dbReference>
<evidence type="ECO:0000256" key="6">
    <source>
        <dbReference type="ARBA" id="ARBA00022630"/>
    </source>
</evidence>
<dbReference type="SMART" id="SM00054">
    <property type="entry name" value="EFh"/>
    <property type="match status" value="2"/>
</dbReference>
<evidence type="ECO:0000256" key="3">
    <source>
        <dbReference type="ARBA" id="ARBA00004745"/>
    </source>
</evidence>
<feature type="domain" description="EF-hand" evidence="16">
    <location>
        <begin position="707"/>
        <end position="742"/>
    </location>
</feature>
<evidence type="ECO:0000313" key="17">
    <source>
        <dbReference type="EMBL" id="CTR10845.1"/>
    </source>
</evidence>
<protein>
    <recommendedName>
        <fullName evidence="5 14">Glycerol-3-phosphate dehydrogenase</fullName>
        <ecNumber evidence="5 14">1.1.5.3</ecNumber>
    </recommendedName>
</protein>
<dbReference type="InterPro" id="IPR031656">
    <property type="entry name" value="DAO_C"/>
</dbReference>
<dbReference type="InterPro" id="IPR011992">
    <property type="entry name" value="EF-hand-dom_pair"/>
</dbReference>
<keyword evidence="8" id="KW-0677">Repeat</keyword>
<comment type="cofactor">
    <cofactor evidence="1 14">
        <name>FAD</name>
        <dbReference type="ChEBI" id="CHEBI:57692"/>
    </cofactor>
</comment>
<accession>A0A0K3CQV9</accession>
<evidence type="ECO:0000256" key="14">
    <source>
        <dbReference type="RuleBase" id="RU361217"/>
    </source>
</evidence>
<dbReference type="GO" id="GO:0005739">
    <property type="term" value="C:mitochondrion"/>
    <property type="evidence" value="ECO:0007669"/>
    <property type="project" value="UniProtKB-SubCell"/>
</dbReference>
<evidence type="ECO:0000256" key="15">
    <source>
        <dbReference type="SAM" id="MobiDB-lite"/>
    </source>
</evidence>
<proteinExistence type="inferred from homology"/>
<dbReference type="PROSITE" id="PS00977">
    <property type="entry name" value="FAD_G3PDH_1"/>
    <property type="match status" value="1"/>
</dbReference>
<dbReference type="PANTHER" id="PTHR11985:SF15">
    <property type="entry name" value="GLYCEROL-3-PHOSPHATE DEHYDROGENASE, MITOCHONDRIAL"/>
    <property type="match status" value="1"/>
</dbReference>
<dbReference type="InterPro" id="IPR000447">
    <property type="entry name" value="G3P_DH_FAD-dep"/>
</dbReference>
<evidence type="ECO:0000313" key="18">
    <source>
        <dbReference type="Proteomes" id="UP000199069"/>
    </source>
</evidence>
<dbReference type="InterPro" id="IPR018247">
    <property type="entry name" value="EF_Hand_1_Ca_BS"/>
</dbReference>
<feature type="region of interest" description="Disordered" evidence="15">
    <location>
        <begin position="756"/>
        <end position="807"/>
    </location>
</feature>
<comment type="subcellular location">
    <subcellularLocation>
        <location evidence="2">Mitochondrion</location>
    </subcellularLocation>
</comment>
<keyword evidence="9" id="KW-0274">FAD</keyword>
<dbReference type="InterPro" id="IPR036188">
    <property type="entry name" value="FAD/NAD-bd_sf"/>
</dbReference>
<dbReference type="STRING" id="5286.A0A0K3CQV9"/>
<dbReference type="PROSITE" id="PS50222">
    <property type="entry name" value="EF_HAND_2"/>
    <property type="match status" value="2"/>
</dbReference>
<name>A0A0K3CQV9_RHOTO</name>
<dbReference type="GO" id="GO:0004368">
    <property type="term" value="F:glycerol-3-phosphate dehydrogenase (quinone) activity"/>
    <property type="evidence" value="ECO:0007669"/>
    <property type="project" value="UniProtKB-EC"/>
</dbReference>
<dbReference type="EMBL" id="CWKI01000014">
    <property type="protein sequence ID" value="CTR10845.1"/>
    <property type="molecule type" value="Genomic_DNA"/>
</dbReference>
<dbReference type="GO" id="GO:0005509">
    <property type="term" value="F:calcium ion binding"/>
    <property type="evidence" value="ECO:0007669"/>
    <property type="project" value="InterPro"/>
</dbReference>
<evidence type="ECO:0000256" key="11">
    <source>
        <dbReference type="ARBA" id="ARBA00022946"/>
    </source>
</evidence>
<dbReference type="FunFam" id="3.30.9.10:FF:000001">
    <property type="entry name" value="Glycerol-3-phosphate dehydrogenase"/>
    <property type="match status" value="1"/>
</dbReference>
<dbReference type="Gene3D" id="3.30.9.10">
    <property type="entry name" value="D-Amino Acid Oxidase, subunit A, domain 2"/>
    <property type="match status" value="1"/>
</dbReference>
<dbReference type="FunFam" id="1.10.8.870:FF:000001">
    <property type="entry name" value="Glycerol-3-phosphate dehydrogenase"/>
    <property type="match status" value="1"/>
</dbReference>
<feature type="compositionally biased region" description="Basic and acidic residues" evidence="15">
    <location>
        <begin position="780"/>
        <end position="790"/>
    </location>
</feature>
<dbReference type="SUPFAM" id="SSF51905">
    <property type="entry name" value="FAD/NAD(P)-binding domain"/>
    <property type="match status" value="1"/>
</dbReference>
<organism evidence="17 18">
    <name type="scientific">Rhodotorula toruloides</name>
    <name type="common">Yeast</name>
    <name type="synonym">Rhodosporidium toruloides</name>
    <dbReference type="NCBI Taxonomy" id="5286"/>
    <lineage>
        <taxon>Eukaryota</taxon>
        <taxon>Fungi</taxon>
        <taxon>Dikarya</taxon>
        <taxon>Basidiomycota</taxon>
        <taxon>Pucciniomycotina</taxon>
        <taxon>Microbotryomycetes</taxon>
        <taxon>Sporidiobolales</taxon>
        <taxon>Sporidiobolaceae</taxon>
        <taxon>Rhodotorula</taxon>
    </lineage>
</organism>
<dbReference type="SUPFAM" id="SSF54373">
    <property type="entry name" value="FAD-linked reductases, C-terminal domain"/>
    <property type="match status" value="1"/>
</dbReference>
<feature type="domain" description="EF-hand" evidence="16">
    <location>
        <begin position="670"/>
        <end position="705"/>
    </location>
</feature>
<gene>
    <name evidence="17" type="primary">FGENESH: predicted gene_14.256</name>
    <name evidence="17" type="ORF">BN2166_0067060</name>
</gene>
<dbReference type="InterPro" id="IPR006076">
    <property type="entry name" value="FAD-dep_OxRdtase"/>
</dbReference>
<sequence>MESQVEGTLDRPSTMWTPPSREEMLRKLGAPPPKSDAEHDGKGGRSGLDSEGAKADKSSSLQRAGSQDTGSTHSSREPPTSQAGIKGASAGAGDAEKDDGEFDLLIVGGGATGAGVALDAAARGLKVGMVERDDFSSGTSSKSTKLVHGGVRYLQKAVFELDYEQYKLVKEALHERKTFLHTAPYLSHHLPIMLPVYTWWQIPYFFAGTKLYDILAGSANMESSYVLGKGKALEAFPMLKKDGLTGAVVYYDGQHNDSRMNVALVMTAVQYGAVAANHTEVTSLIKDGEGRVKGAKMRDVLTGREWETKAKGVINATGPFSDAVRQMDDGKAPNLVAPASGVHITLPNYYAPAKIGLIDPATSDGRVIFFLPWQGNTIAGTTDSPAKVEQHPIPKEEEIEWILNEVRNYLSPDIRVRRGDVLSAWSGLRPLVKDPNAKDTQSLVRNHLIHVSESGLLTIAGGKWTTYRAMAEETVDRAVKEYNLKPKRGCITKDVQLVGSQGWSPLMFIKLIQQFGLEVDVARHLSETYGDRSWGVCAMAPPTGLRFPTHGNRLDATYPYIDAEVTWACRREYAATAVDVIARRTRLSFLNAEAALESLPQVIDIMSKELGWTEERRNQEFSDATKFLRSMGLSEKRLATLTLDDVRNGRHRERLAIEDDLLARTVFTPEELETLKKRFAKMDANNDGKIDPADLSRTMSKLGFDQIDERTVRSILNEVDVDRDGQISLEEYLDVAAGSKEVHLHNAFTDIAFPRNHGVTDDALDGAGDEGKNRSGGNEPPKKEGEKIDYSNKTPPERTGGSRVIKNSGSSLSVSPFVRSAVEFTASPSLRRSERKAKRAGDKKSSPARPTSWPAALALLHARTSWFPLAAWNSVSSRPWDYHECRLPAVFSCFEQQTLSGVPAARTGFEHPRPLGVSGPREDARLVFARLMNPFARLHRTIARLQRLFLKVRDMRQTLRASSKQSEPKQGRSKRDIRDPARLEKVDEDTSLQLLNLVIDYAVPPPTQQGGPAHYKACEQLSLVHRTWTRQAQRQLYSTFYGSWPRPDPPYWTEAAEVRDTVKWRKERTLAWVEQAGRLGVKSWSAVLRIRAESVSYRGKKYPDRGTEYVSLEWALPPVVLCGMRTILVDADSHAYGFDELNPDDYSSLVSLSFHSGEVPRALSHASTPHLTRLELTAMCFIDSTWPATLPNLQTLVLRFCAHERSKLPRGPWHAVRRLSRVHLTDQLFDFAPQLRNLAIIDSKTNISRPDALGWMRRTPTTLERLFLSTHNLKAVQVSILLAALTKQLAHLPRQIWLQALDDALFDHVDVDEAEVGTFKAYCKKRRSTFMCNEPWMDFEGRGAEEVVRRW</sequence>
<dbReference type="InterPro" id="IPR038299">
    <property type="entry name" value="DAO_C_sf"/>
</dbReference>